<evidence type="ECO:0000313" key="2">
    <source>
        <dbReference type="Proteomes" id="UP000291236"/>
    </source>
</evidence>
<accession>A0A4P2VMQ7</accession>
<evidence type="ECO:0008006" key="3">
    <source>
        <dbReference type="Google" id="ProtNLM"/>
    </source>
</evidence>
<dbReference type="Proteomes" id="UP000291236">
    <property type="component" value="Chromosome"/>
</dbReference>
<dbReference type="AlphaFoldDB" id="A0A4P2VMQ7"/>
<dbReference type="KEGG" id="sbf:JCM31447_16230"/>
<gene>
    <name evidence="1" type="ORF">JCM31447_16230</name>
</gene>
<evidence type="ECO:0000313" key="1">
    <source>
        <dbReference type="EMBL" id="BBH53180.1"/>
    </source>
</evidence>
<protein>
    <recommendedName>
        <fullName evidence="3">Helix-turn-helix domain-containing protein</fullName>
    </recommendedName>
</protein>
<sequence>MNETQLSEKSFYQSKINLTDDENQENMESFTISVEEAAKILGVNRSRLSQLTSKGVFPYEKRKIETRNRLFYRLNDLLQHQRAQMLGSAYEFIQTHAAEEELRTPAMREINIDFLQEKSEQEKKQLRTPIKHSKKNKTLLKPCATALFEQEKKLENDKKILADVEFIKQKILAQGEELICQKEFFKKEEFILQQKLTENNCSINKLNYAVFAIQNKLTELSYENKKLKEHIDKYIMSMQKSKNWSQKKPKYRVSRSTASR</sequence>
<name>A0A4P2VMQ7_FLUSA</name>
<dbReference type="OrthoDB" id="5296700at2"/>
<reference evidence="1 2" key="1">
    <citation type="submission" date="2018-12" db="EMBL/GenBank/DDBJ databases">
        <title>Rubrispira sanarue gen. nov., sp., nov., a member of the order Silvanigrellales, isolated from a brackish lake in Hamamatsu Japan.</title>
        <authorList>
            <person name="Maejima Y."/>
            <person name="Iino T."/>
            <person name="Muraguchi Y."/>
            <person name="Fukuda K."/>
            <person name="Nojiri H."/>
            <person name="Ohkuma M."/>
            <person name="Moriuchi R."/>
            <person name="Dohra H."/>
            <person name="Kimbara K."/>
            <person name="Shintani M."/>
        </authorList>
    </citation>
    <scope>NUCLEOTIDE SEQUENCE [LARGE SCALE GENOMIC DNA]</scope>
    <source>
        <strain evidence="1 2">RF1110005</strain>
    </source>
</reference>
<dbReference type="RefSeq" id="WP_130608514.1">
    <property type="nucleotide sequence ID" value="NZ_AP019368.1"/>
</dbReference>
<dbReference type="EMBL" id="AP019368">
    <property type="protein sequence ID" value="BBH53180.1"/>
    <property type="molecule type" value="Genomic_DNA"/>
</dbReference>
<keyword evidence="2" id="KW-1185">Reference proteome</keyword>
<organism evidence="1 2">
    <name type="scientific">Fluviispira sanaruensis</name>
    <dbReference type="NCBI Taxonomy" id="2493639"/>
    <lineage>
        <taxon>Bacteria</taxon>
        <taxon>Pseudomonadati</taxon>
        <taxon>Bdellovibrionota</taxon>
        <taxon>Oligoflexia</taxon>
        <taxon>Silvanigrellales</taxon>
        <taxon>Silvanigrellaceae</taxon>
        <taxon>Fluviispira</taxon>
    </lineage>
</organism>
<proteinExistence type="predicted"/>